<dbReference type="InterPro" id="IPR029343">
    <property type="entry name" value="CCDC14"/>
</dbReference>
<dbReference type="OMA" id="HEMANGR"/>
<feature type="coiled-coil region" evidence="1">
    <location>
        <begin position="379"/>
        <end position="406"/>
    </location>
</feature>
<dbReference type="Proteomes" id="UP000233220">
    <property type="component" value="Unplaced"/>
</dbReference>
<protein>
    <recommendedName>
        <fullName evidence="5">Coiled-coil domain containing 14</fullName>
    </recommendedName>
</protein>
<feature type="coiled-coil region" evidence="1">
    <location>
        <begin position="440"/>
        <end position="513"/>
    </location>
</feature>
<sequence>MVRSGSRPGQVLSSGRHTGPAKLTNGKKRTHLRKISHFKADSGYSIHSDSESQAETAHGLDGCASLLRSILRNEDSASSDNKKQIHNEAPARSERDTSDLEQNWSLQDHYRMYSPIIYQALCEHVQTQMSLMNDLTSKNIPTGIPAVPCHAVSHSESQATRRPPCPPKVHSEVETVGDSQFASQGKTVSATCTDVLRNSFNTSPEVPCSLPKTDVSAIPTLQQLRLVNGIPPQQGVHKETDLLKCFQTCMSPFRSHGKETHLDGQTHRSPTQSQPAFLATNEENCAREQIREARSERKDLNLCMQDTKTVKDVQKAKNVNELAERVRIIKYLLGELKALVAEKEDSEIQRLVTEMEACISVLPAVSGNTDIQVEIALAVQPLRSENAQLRRQLRILNQQLSEQEKTHKPSGAADCNLELFSLQSLNMSLQNQLEESLKSQELLQSKNEELLKVIENQRDENKKFTSIFKDKDQTILENKQQYDIEITRMKIELEEALVNVKNSQFKLETAEKENRILGITLRQRDAEVTRLRELTSADSARCKPGNNLTKSLLNIHDKQLQHDPAPAHTSIMSYLNKLETNHSFIYSESLSTIKNEATIEPDKPYENILPSRGPQHSNTRDMEEVSAPRIISALSKQDSDEGSETMALLENEHNLDSTIYIPFARSTSENKSSLCKRLSPQPQIRAAITQLVSNSGLAVSGKEDKLCTSVACSSSTKEAEDVPEKLSRTSDMKDIQLLKKIKEAIRKIPAATEDTEEQTACPGPSGCLSNSIQVQDSTVCDGSVFTSDLMSDWSISSFSTFTSRDEQDFRNGLAALDANIARLQKSLRTGLLEK</sequence>
<dbReference type="Pfam" id="PF15254">
    <property type="entry name" value="CCDC14"/>
    <property type="match status" value="1"/>
</dbReference>
<evidence type="ECO:0008006" key="5">
    <source>
        <dbReference type="Google" id="ProtNLM"/>
    </source>
</evidence>
<evidence type="ECO:0000256" key="1">
    <source>
        <dbReference type="SAM" id="Coils"/>
    </source>
</evidence>
<keyword evidence="4" id="KW-1185">Reference proteome</keyword>
<name>A0A2K6UTU4_SAIBB</name>
<evidence type="ECO:0000313" key="3">
    <source>
        <dbReference type="Ensembl" id="ENSSBOP00000035334.1"/>
    </source>
</evidence>
<dbReference type="GO" id="GO:0034451">
    <property type="term" value="C:centriolar satellite"/>
    <property type="evidence" value="ECO:0007669"/>
    <property type="project" value="TreeGrafter"/>
</dbReference>
<accession>A0A2K6UTU4</accession>
<dbReference type="PANTHER" id="PTHR22367:SF2">
    <property type="entry name" value="COILED-COIL DOMAIN-CONTAINING PROTEIN 14"/>
    <property type="match status" value="1"/>
</dbReference>
<dbReference type="GO" id="GO:0071539">
    <property type="term" value="P:protein localization to centrosome"/>
    <property type="evidence" value="ECO:0007669"/>
    <property type="project" value="TreeGrafter"/>
</dbReference>
<feature type="region of interest" description="Disordered" evidence="2">
    <location>
        <begin position="74"/>
        <end position="99"/>
    </location>
</feature>
<reference evidence="3" key="2">
    <citation type="submission" date="2025-09" db="UniProtKB">
        <authorList>
            <consortium name="Ensembl"/>
        </authorList>
    </citation>
    <scope>IDENTIFICATION</scope>
</reference>
<organism evidence="3 4">
    <name type="scientific">Saimiri boliviensis boliviensis</name>
    <name type="common">Bolivian squirrel monkey</name>
    <dbReference type="NCBI Taxonomy" id="39432"/>
    <lineage>
        <taxon>Eukaryota</taxon>
        <taxon>Metazoa</taxon>
        <taxon>Chordata</taxon>
        <taxon>Craniata</taxon>
        <taxon>Vertebrata</taxon>
        <taxon>Euteleostomi</taxon>
        <taxon>Mammalia</taxon>
        <taxon>Eutheria</taxon>
        <taxon>Euarchontoglires</taxon>
        <taxon>Primates</taxon>
        <taxon>Haplorrhini</taxon>
        <taxon>Platyrrhini</taxon>
        <taxon>Cebidae</taxon>
        <taxon>Saimiriinae</taxon>
        <taxon>Saimiri</taxon>
    </lineage>
</organism>
<keyword evidence="1" id="KW-0175">Coiled coil</keyword>
<feature type="compositionally biased region" description="Basic and acidic residues" evidence="2">
    <location>
        <begin position="74"/>
        <end position="98"/>
    </location>
</feature>
<dbReference type="AlphaFoldDB" id="A0A2K6UTU4"/>
<reference evidence="3" key="1">
    <citation type="submission" date="2025-08" db="UniProtKB">
        <authorList>
            <consortium name="Ensembl"/>
        </authorList>
    </citation>
    <scope>IDENTIFICATION</scope>
</reference>
<feature type="region of interest" description="Disordered" evidence="2">
    <location>
        <begin position="1"/>
        <end position="32"/>
    </location>
</feature>
<dbReference type="PANTHER" id="PTHR22367">
    <property type="entry name" value="COILED-COIL DOMAIN-CONTAINING PROTEIN 14"/>
    <property type="match status" value="1"/>
</dbReference>
<proteinExistence type="predicted"/>
<dbReference type="Ensembl" id="ENSSBOT00000052263.1">
    <property type="protein sequence ID" value="ENSSBOP00000035334.1"/>
    <property type="gene ID" value="ENSSBOG00000033823.1"/>
</dbReference>
<evidence type="ECO:0000313" key="4">
    <source>
        <dbReference type="Proteomes" id="UP000233220"/>
    </source>
</evidence>
<evidence type="ECO:0000256" key="2">
    <source>
        <dbReference type="SAM" id="MobiDB-lite"/>
    </source>
</evidence>
<dbReference type="GeneTree" id="ENSGT00390000017916"/>